<sequence>DLAKLKLGSPRKKDLHLSQSQAWKDSIEPSNEEALATSNGVGWSPLNLLPCRDPIQRVALGVLHNWDEGVLQHHWCKRWGFQKAQPLL</sequence>
<name>A0A0L0UNM4_9BASI</name>
<dbReference type="Proteomes" id="UP000054564">
    <property type="component" value="Unassembled WGS sequence"/>
</dbReference>
<feature type="non-terminal residue" evidence="1">
    <location>
        <position position="1"/>
    </location>
</feature>
<accession>A0A0L0UNM4</accession>
<gene>
    <name evidence="1" type="ORF">PSTG_18236</name>
</gene>
<evidence type="ECO:0000313" key="1">
    <source>
        <dbReference type="EMBL" id="KNE88364.1"/>
    </source>
</evidence>
<proteinExistence type="predicted"/>
<organism evidence="1 2">
    <name type="scientific">Puccinia striiformis f. sp. tritici PST-78</name>
    <dbReference type="NCBI Taxonomy" id="1165861"/>
    <lineage>
        <taxon>Eukaryota</taxon>
        <taxon>Fungi</taxon>
        <taxon>Dikarya</taxon>
        <taxon>Basidiomycota</taxon>
        <taxon>Pucciniomycotina</taxon>
        <taxon>Pucciniomycetes</taxon>
        <taxon>Pucciniales</taxon>
        <taxon>Pucciniaceae</taxon>
        <taxon>Puccinia</taxon>
    </lineage>
</organism>
<comment type="caution">
    <text evidence="1">The sequence shown here is derived from an EMBL/GenBank/DDBJ whole genome shotgun (WGS) entry which is preliminary data.</text>
</comment>
<reference evidence="2" key="1">
    <citation type="submission" date="2014-03" db="EMBL/GenBank/DDBJ databases">
        <title>The Genome Sequence of Puccinia striiformis f. sp. tritici PST-78.</title>
        <authorList>
            <consortium name="The Broad Institute Genome Sequencing Platform"/>
            <person name="Cuomo C."/>
            <person name="Hulbert S."/>
            <person name="Chen X."/>
            <person name="Walker B."/>
            <person name="Young S.K."/>
            <person name="Zeng Q."/>
            <person name="Gargeya S."/>
            <person name="Fitzgerald M."/>
            <person name="Haas B."/>
            <person name="Abouelleil A."/>
            <person name="Alvarado L."/>
            <person name="Arachchi H.M."/>
            <person name="Berlin A.M."/>
            <person name="Chapman S.B."/>
            <person name="Goldberg J."/>
            <person name="Griggs A."/>
            <person name="Gujja S."/>
            <person name="Hansen M."/>
            <person name="Howarth C."/>
            <person name="Imamovic A."/>
            <person name="Larimer J."/>
            <person name="McCowan C."/>
            <person name="Montmayeur A."/>
            <person name="Murphy C."/>
            <person name="Neiman D."/>
            <person name="Pearson M."/>
            <person name="Priest M."/>
            <person name="Roberts A."/>
            <person name="Saif S."/>
            <person name="Shea T."/>
            <person name="Sisk P."/>
            <person name="Sykes S."/>
            <person name="Wortman J."/>
            <person name="Nusbaum C."/>
            <person name="Birren B."/>
        </authorList>
    </citation>
    <scope>NUCLEOTIDE SEQUENCE [LARGE SCALE GENOMIC DNA]</scope>
    <source>
        <strain evidence="2">race PST-78</strain>
    </source>
</reference>
<protein>
    <submittedName>
        <fullName evidence="1">Uncharacterized protein</fullName>
    </submittedName>
</protein>
<keyword evidence="2" id="KW-1185">Reference proteome</keyword>
<evidence type="ECO:0000313" key="2">
    <source>
        <dbReference type="Proteomes" id="UP000054564"/>
    </source>
</evidence>
<dbReference type="STRING" id="1165861.A0A0L0UNM4"/>
<dbReference type="AlphaFoldDB" id="A0A0L0UNM4"/>
<dbReference type="EMBL" id="AJIL01002255">
    <property type="protein sequence ID" value="KNE88364.1"/>
    <property type="molecule type" value="Genomic_DNA"/>
</dbReference>